<proteinExistence type="predicted"/>
<reference evidence="3" key="1">
    <citation type="submission" date="2013-02" db="EMBL/GenBank/DDBJ databases">
        <authorList>
            <person name="Hughes D."/>
        </authorList>
    </citation>
    <scope>NUCLEOTIDE SEQUENCE</scope>
    <source>
        <strain>Durham</strain>
        <strain evidence="3">NC isolate 2 -- Noor lab</strain>
    </source>
</reference>
<dbReference type="Proteomes" id="UP000015102">
    <property type="component" value="Unassembled WGS sequence"/>
</dbReference>
<feature type="compositionally biased region" description="Polar residues" evidence="1">
    <location>
        <begin position="1"/>
        <end position="11"/>
    </location>
</feature>
<feature type="compositionally biased region" description="Basic and acidic residues" evidence="1">
    <location>
        <begin position="19"/>
        <end position="31"/>
    </location>
</feature>
<evidence type="ECO:0000313" key="3">
    <source>
        <dbReference type="Proteomes" id="UP000015102"/>
    </source>
</evidence>
<dbReference type="AlphaFoldDB" id="T1GWV7"/>
<feature type="region of interest" description="Disordered" evidence="1">
    <location>
        <begin position="1"/>
        <end position="31"/>
    </location>
</feature>
<accession>T1GWV7</accession>
<keyword evidence="3" id="KW-1185">Reference proteome</keyword>
<feature type="compositionally biased region" description="Basic and acidic residues" evidence="1">
    <location>
        <begin position="44"/>
        <end position="53"/>
    </location>
</feature>
<evidence type="ECO:0000256" key="1">
    <source>
        <dbReference type="SAM" id="MobiDB-lite"/>
    </source>
</evidence>
<feature type="region of interest" description="Disordered" evidence="1">
    <location>
        <begin position="44"/>
        <end position="72"/>
    </location>
</feature>
<reference evidence="2" key="2">
    <citation type="submission" date="2015-06" db="UniProtKB">
        <authorList>
            <consortium name="EnsemblMetazoa"/>
        </authorList>
    </citation>
    <scope>IDENTIFICATION</scope>
</reference>
<name>T1GWV7_MEGSC</name>
<dbReference type="EnsemblMetazoa" id="MESCA008289-RA">
    <property type="protein sequence ID" value="MESCA008289-PA"/>
    <property type="gene ID" value="MESCA008289"/>
</dbReference>
<protein>
    <submittedName>
        <fullName evidence="2">Uncharacterized protein</fullName>
    </submittedName>
</protein>
<evidence type="ECO:0000313" key="2">
    <source>
        <dbReference type="EnsemblMetazoa" id="MESCA008289-PA"/>
    </source>
</evidence>
<dbReference type="STRING" id="36166.T1GWV7"/>
<dbReference type="HOGENOM" id="CLU_2729575_0_0_1"/>
<organism evidence="2 3">
    <name type="scientific">Megaselia scalaris</name>
    <name type="common">Humpbacked fly</name>
    <name type="synonym">Phora scalaris</name>
    <dbReference type="NCBI Taxonomy" id="36166"/>
    <lineage>
        <taxon>Eukaryota</taxon>
        <taxon>Metazoa</taxon>
        <taxon>Ecdysozoa</taxon>
        <taxon>Arthropoda</taxon>
        <taxon>Hexapoda</taxon>
        <taxon>Insecta</taxon>
        <taxon>Pterygota</taxon>
        <taxon>Neoptera</taxon>
        <taxon>Endopterygota</taxon>
        <taxon>Diptera</taxon>
        <taxon>Brachycera</taxon>
        <taxon>Muscomorpha</taxon>
        <taxon>Platypezoidea</taxon>
        <taxon>Phoridae</taxon>
        <taxon>Megaseliini</taxon>
        <taxon>Megaselia</taxon>
    </lineage>
</organism>
<feature type="compositionally biased region" description="Basic residues" evidence="1">
    <location>
        <begin position="55"/>
        <end position="72"/>
    </location>
</feature>
<sequence length="72" mass="8634">MFFSSRLTSTGDYYDDDDHECHSEHETSWDELEEHHRLENFTAGRERLQEFKGRIPPRKKKKEAPKTKPKAK</sequence>
<dbReference type="EMBL" id="CAQQ02154022">
    <property type="status" value="NOT_ANNOTATED_CDS"/>
    <property type="molecule type" value="Genomic_DNA"/>
</dbReference>